<feature type="domain" description="Metallo-beta-lactamase" evidence="2">
    <location>
        <begin position="16"/>
        <end position="231"/>
    </location>
</feature>
<sequence length="455" mass="50822">MSKATISFFGGVDSVTGSNFLFHAGGKHIMIDCGLFQGDKFADDRNRENFPFDPKNIDVLLVTHAHIDHIGRIPKLVKEGFRGKIYSTPPTEELVRIMLLDTTRILQHEAIADGREPIYEQRDVVDTMNLWESHEYYEPFQVATGVMCEFKDAGHILGSAMMFLTSESGKTMVFTGDLGNSPAPLLRDTDPVTGVNYLLMESVYGDRNHEARDERKELLRKAITDSIGRGGALLIPAFSLERTQDLLFEMNDLVEHHNIPDVKIFVDSPLAIKATEVYRHSDKYFNKDTQGIIKSGDDIFRFPRLSFTESKEESMAIWETKGPKVIMAGSGMANGGRIVHHLKHYLHKPENTVLLVGYQAVGTPGRALAEGAKSVRLYGDDIAVKAQIVNIHGYSAHKDMDHLVEFAATGAETLEKVFVTIGEPKASMFLAQRIRDYVGLDTMVPEPGTQFEIDF</sequence>
<dbReference type="CDD" id="cd16295">
    <property type="entry name" value="TTHA0252-CPSF-like_MBL-fold"/>
    <property type="match status" value="1"/>
</dbReference>
<proteinExistence type="predicted"/>
<dbReference type="PANTHER" id="PTHR11203">
    <property type="entry name" value="CLEAVAGE AND POLYADENYLATION SPECIFICITY FACTOR FAMILY MEMBER"/>
    <property type="match status" value="1"/>
</dbReference>
<dbReference type="PANTHER" id="PTHR11203:SF37">
    <property type="entry name" value="INTEGRATOR COMPLEX SUBUNIT 11"/>
    <property type="match status" value="1"/>
</dbReference>
<evidence type="ECO:0000313" key="4">
    <source>
        <dbReference type="EMBL" id="OGZ19261.1"/>
    </source>
</evidence>
<dbReference type="Pfam" id="PF10996">
    <property type="entry name" value="Beta-Casp"/>
    <property type="match status" value="1"/>
</dbReference>
<dbReference type="Gene3D" id="3.60.15.10">
    <property type="entry name" value="Ribonuclease Z/Hydroxyacylglutathione hydrolase-like"/>
    <property type="match status" value="1"/>
</dbReference>
<evidence type="ECO:0000259" key="2">
    <source>
        <dbReference type="SMART" id="SM00849"/>
    </source>
</evidence>
<dbReference type="AlphaFoldDB" id="A0A1G2E1Y3"/>
<evidence type="ECO:0000256" key="1">
    <source>
        <dbReference type="ARBA" id="ARBA00022801"/>
    </source>
</evidence>
<evidence type="ECO:0008006" key="6">
    <source>
        <dbReference type="Google" id="ProtNLM"/>
    </source>
</evidence>
<accession>A0A1G2E1Y3</accession>
<dbReference type="Pfam" id="PF07521">
    <property type="entry name" value="RMMBL"/>
    <property type="match status" value="1"/>
</dbReference>
<organism evidence="4 5">
    <name type="scientific">Candidatus Lloydbacteria bacterium RIFOXYC12_FULL_46_25</name>
    <dbReference type="NCBI Taxonomy" id="1798670"/>
    <lineage>
        <taxon>Bacteria</taxon>
        <taxon>Candidatus Lloydiibacteriota</taxon>
    </lineage>
</organism>
<dbReference type="Proteomes" id="UP000178106">
    <property type="component" value="Unassembled WGS sequence"/>
</dbReference>
<keyword evidence="1" id="KW-0378">Hydrolase</keyword>
<reference evidence="4 5" key="1">
    <citation type="journal article" date="2016" name="Nat. Commun.">
        <title>Thousands of microbial genomes shed light on interconnected biogeochemical processes in an aquifer system.</title>
        <authorList>
            <person name="Anantharaman K."/>
            <person name="Brown C.T."/>
            <person name="Hug L.A."/>
            <person name="Sharon I."/>
            <person name="Castelle C.J."/>
            <person name="Probst A.J."/>
            <person name="Thomas B.C."/>
            <person name="Singh A."/>
            <person name="Wilkins M.J."/>
            <person name="Karaoz U."/>
            <person name="Brodie E.L."/>
            <person name="Williams K.H."/>
            <person name="Hubbard S.S."/>
            <person name="Banfield J.F."/>
        </authorList>
    </citation>
    <scope>NUCLEOTIDE SEQUENCE [LARGE SCALE GENOMIC DNA]</scope>
</reference>
<dbReference type="SMART" id="SM01027">
    <property type="entry name" value="Beta-Casp"/>
    <property type="match status" value="1"/>
</dbReference>
<gene>
    <name evidence="4" type="ORF">A2494_01005</name>
</gene>
<dbReference type="Gene3D" id="3.40.50.10890">
    <property type="match status" value="1"/>
</dbReference>
<dbReference type="GO" id="GO:0004521">
    <property type="term" value="F:RNA endonuclease activity"/>
    <property type="evidence" value="ECO:0007669"/>
    <property type="project" value="TreeGrafter"/>
</dbReference>
<dbReference type="SMART" id="SM00849">
    <property type="entry name" value="Lactamase_B"/>
    <property type="match status" value="1"/>
</dbReference>
<dbReference type="InterPro" id="IPR036866">
    <property type="entry name" value="RibonucZ/Hydroxyglut_hydro"/>
</dbReference>
<feature type="domain" description="Beta-Casp" evidence="3">
    <location>
        <begin position="243"/>
        <end position="368"/>
    </location>
</feature>
<protein>
    <recommendedName>
        <fullName evidence="6">MBL fold hydrolase</fullName>
    </recommendedName>
</protein>
<dbReference type="InterPro" id="IPR022712">
    <property type="entry name" value="Beta_Casp"/>
</dbReference>
<name>A0A1G2E1Y3_9BACT</name>
<dbReference type="EMBL" id="MHLU01000060">
    <property type="protein sequence ID" value="OGZ19261.1"/>
    <property type="molecule type" value="Genomic_DNA"/>
</dbReference>
<dbReference type="GO" id="GO:0016787">
    <property type="term" value="F:hydrolase activity"/>
    <property type="evidence" value="ECO:0007669"/>
    <property type="project" value="UniProtKB-KW"/>
</dbReference>
<dbReference type="SUPFAM" id="SSF56281">
    <property type="entry name" value="Metallo-hydrolase/oxidoreductase"/>
    <property type="match status" value="1"/>
</dbReference>
<evidence type="ECO:0000259" key="3">
    <source>
        <dbReference type="SMART" id="SM01027"/>
    </source>
</evidence>
<comment type="caution">
    <text evidence="4">The sequence shown here is derived from an EMBL/GenBank/DDBJ whole genome shotgun (WGS) entry which is preliminary data.</text>
</comment>
<dbReference type="Pfam" id="PF00753">
    <property type="entry name" value="Lactamase_B"/>
    <property type="match status" value="1"/>
</dbReference>
<dbReference type="InterPro" id="IPR001279">
    <property type="entry name" value="Metallo-B-lactamas"/>
</dbReference>
<dbReference type="InterPro" id="IPR050698">
    <property type="entry name" value="MBL"/>
</dbReference>
<dbReference type="InterPro" id="IPR011108">
    <property type="entry name" value="RMMBL"/>
</dbReference>
<evidence type="ECO:0000313" key="5">
    <source>
        <dbReference type="Proteomes" id="UP000178106"/>
    </source>
</evidence>